<dbReference type="STRING" id="1193713.GCA_001636315_03231"/>
<keyword evidence="1" id="KW-0808">Transferase</keyword>
<dbReference type="Pfam" id="PF02709">
    <property type="entry name" value="Glyco_transf_7C"/>
    <property type="match status" value="1"/>
</dbReference>
<dbReference type="InterPro" id="IPR003859">
    <property type="entry name" value="Galactosyl_T"/>
</dbReference>
<dbReference type="Proteomes" id="UP000282892">
    <property type="component" value="Chromosome"/>
</dbReference>
<dbReference type="InterPro" id="IPR027791">
    <property type="entry name" value="Galactosyl_T_C"/>
</dbReference>
<protein>
    <recommendedName>
        <fullName evidence="2">Galactosyltransferase C-terminal domain-containing protein</fullName>
    </recommendedName>
</protein>
<dbReference type="AlphaFoldDB" id="A0A3Q9QU36"/>
<feature type="domain" description="Galactosyltransferase C-terminal" evidence="2">
    <location>
        <begin position="124"/>
        <end position="189"/>
    </location>
</feature>
<gene>
    <name evidence="3" type="ORF">CHR53_03565</name>
</gene>
<accession>A0A3Q9QU36</accession>
<dbReference type="GO" id="GO:0016757">
    <property type="term" value="F:glycosyltransferase activity"/>
    <property type="evidence" value="ECO:0007669"/>
    <property type="project" value="InterPro"/>
</dbReference>
<dbReference type="GO" id="GO:0005975">
    <property type="term" value="P:carbohydrate metabolic process"/>
    <property type="evidence" value="ECO:0007669"/>
    <property type="project" value="InterPro"/>
</dbReference>
<evidence type="ECO:0000313" key="3">
    <source>
        <dbReference type="EMBL" id="AZU60419.1"/>
    </source>
</evidence>
<proteinExistence type="predicted"/>
<name>A0A3Q9QU36_9BACI</name>
<evidence type="ECO:0000313" key="4">
    <source>
        <dbReference type="Proteomes" id="UP000282892"/>
    </source>
</evidence>
<dbReference type="InterPro" id="IPR029044">
    <property type="entry name" value="Nucleotide-diphossugar_trans"/>
</dbReference>
<dbReference type="OrthoDB" id="9801954at2"/>
<dbReference type="PRINTS" id="PR02050">
    <property type="entry name" value="B14GALTRFASE"/>
</dbReference>
<dbReference type="SUPFAM" id="SSF53448">
    <property type="entry name" value="Nucleotide-diphospho-sugar transferases"/>
    <property type="match status" value="1"/>
</dbReference>
<dbReference type="RefSeq" id="WP_127485019.1">
    <property type="nucleotide sequence ID" value="NZ_CP022572.1"/>
</dbReference>
<reference evidence="3 4" key="1">
    <citation type="submission" date="2017-07" db="EMBL/GenBank/DDBJ databases">
        <title>The complete genome sequence of Bacillus mesonae strain H20-5, an efficient strain improving plant abiotic stress resistance.</title>
        <authorList>
            <person name="Kim S.Y."/>
            <person name="Song H."/>
            <person name="Sang M.K."/>
            <person name="Weon H.-Y."/>
            <person name="Song J."/>
        </authorList>
    </citation>
    <scope>NUCLEOTIDE SEQUENCE [LARGE SCALE GENOMIC DNA]</scope>
    <source>
        <strain evidence="3 4">H20-5</strain>
    </source>
</reference>
<dbReference type="KEGG" id="nmk:CHR53_03565"/>
<dbReference type="Gene3D" id="3.90.550.10">
    <property type="entry name" value="Spore Coat Polysaccharide Biosynthesis Protein SpsA, Chain A"/>
    <property type="match status" value="1"/>
</dbReference>
<evidence type="ECO:0000256" key="1">
    <source>
        <dbReference type="ARBA" id="ARBA00022679"/>
    </source>
</evidence>
<keyword evidence="4" id="KW-1185">Reference proteome</keyword>
<dbReference type="EMBL" id="CP022572">
    <property type="protein sequence ID" value="AZU60419.1"/>
    <property type="molecule type" value="Genomic_DNA"/>
</dbReference>
<organism evidence="3 4">
    <name type="scientific">Neobacillus mesonae</name>
    <dbReference type="NCBI Taxonomy" id="1193713"/>
    <lineage>
        <taxon>Bacteria</taxon>
        <taxon>Bacillati</taxon>
        <taxon>Bacillota</taxon>
        <taxon>Bacilli</taxon>
        <taxon>Bacillales</taxon>
        <taxon>Bacillaceae</taxon>
        <taxon>Neobacillus</taxon>
    </lineage>
</organism>
<sequence length="232" mass="27131">MLNNVSVLIPYKPDNGLRDRLFKWVKTFYETLMPEVELCIGESRSKPFNRSQAINNAAKQATRDIFVIADADVFYNPQLIIRGIELLKQHAWVIPYFTWKDLSKPSSEKLLNYTPQWPLPCKVNCKERKFKKAKPISGVIIITRDNFNKVKGFDERFVGWGKEDNAFKDAMNTVCGPFKRLTGTSIYHLWHPKVGSRGNPNYRKNVNLYKRYVKNRGNVEEMKKLINERNKE</sequence>
<evidence type="ECO:0000259" key="2">
    <source>
        <dbReference type="Pfam" id="PF02709"/>
    </source>
</evidence>